<name>A0DMK2_PARTE</name>
<dbReference type="AlphaFoldDB" id="A0DMK2"/>
<sequence>MKTIAKPGSIKININKDDYQEYRIVMLGDMSVGKTSILDRYINRNFSEKHNQTIAVDLRHVQASSNITVSYLNFWDFSGEQQFWNVRKEFYEDANMIILVFDLASRKSFNSLNEWTQEANNMGATKLPVLVVGNKQDKRNISENEGQDWAKQRSYHYIEVSALQNSNIDSMFKLIKDILSQKK</sequence>
<dbReference type="SUPFAM" id="SSF52540">
    <property type="entry name" value="P-loop containing nucleoside triphosphate hydrolases"/>
    <property type="match status" value="1"/>
</dbReference>
<accession>A0DMK2</accession>
<evidence type="ECO:0000256" key="3">
    <source>
        <dbReference type="ARBA" id="ARBA00023134"/>
    </source>
</evidence>
<dbReference type="OMA" id="NISKIWV"/>
<evidence type="ECO:0000313" key="4">
    <source>
        <dbReference type="EMBL" id="CAK84269.1"/>
    </source>
</evidence>
<keyword evidence="2" id="KW-0547">Nucleotide-binding</keyword>
<dbReference type="PROSITE" id="PS51421">
    <property type="entry name" value="RAS"/>
    <property type="match status" value="1"/>
</dbReference>
<evidence type="ECO:0000313" key="5">
    <source>
        <dbReference type="Proteomes" id="UP000000600"/>
    </source>
</evidence>
<dbReference type="OrthoDB" id="9989112at2759"/>
<dbReference type="eggNOG" id="KOG0084">
    <property type="taxonomic scope" value="Eukaryota"/>
</dbReference>
<proteinExistence type="inferred from homology"/>
<gene>
    <name evidence="4" type="ORF">GSPATT00018487001</name>
</gene>
<dbReference type="InterPro" id="IPR001806">
    <property type="entry name" value="Small_GTPase"/>
</dbReference>
<evidence type="ECO:0000256" key="2">
    <source>
        <dbReference type="ARBA" id="ARBA00022741"/>
    </source>
</evidence>
<evidence type="ECO:0000256" key="1">
    <source>
        <dbReference type="ARBA" id="ARBA00006270"/>
    </source>
</evidence>
<dbReference type="EMBL" id="CT868496">
    <property type="protein sequence ID" value="CAK84269.1"/>
    <property type="molecule type" value="Genomic_DNA"/>
</dbReference>
<dbReference type="SMART" id="SM00173">
    <property type="entry name" value="RAS"/>
    <property type="match status" value="1"/>
</dbReference>
<dbReference type="Gene3D" id="3.40.50.300">
    <property type="entry name" value="P-loop containing nucleotide triphosphate hydrolases"/>
    <property type="match status" value="1"/>
</dbReference>
<dbReference type="GO" id="GO:0003924">
    <property type="term" value="F:GTPase activity"/>
    <property type="evidence" value="ECO:0000318"/>
    <property type="project" value="GO_Central"/>
</dbReference>
<dbReference type="GO" id="GO:0005886">
    <property type="term" value="C:plasma membrane"/>
    <property type="evidence" value="ECO:0000318"/>
    <property type="project" value="GO_Central"/>
</dbReference>
<dbReference type="FunFam" id="3.40.50.300:FF:004305">
    <property type="entry name" value="Small GTP-binding protein, putative"/>
    <property type="match status" value="1"/>
</dbReference>
<dbReference type="InterPro" id="IPR027417">
    <property type="entry name" value="P-loop_NTPase"/>
</dbReference>
<dbReference type="PANTHER" id="PTHR47981:SF20">
    <property type="entry name" value="RAS-RELATED PROTEIN RAB-7A"/>
    <property type="match status" value="1"/>
</dbReference>
<dbReference type="KEGG" id="ptm:GSPATT00018487001"/>
<comment type="similarity">
    <text evidence="1">Belongs to the small GTPase superfamily. Rab family.</text>
</comment>
<dbReference type="GeneID" id="5037451"/>
<reference evidence="4 5" key="1">
    <citation type="journal article" date="2006" name="Nature">
        <title>Global trends of whole-genome duplications revealed by the ciliate Paramecium tetraurelia.</title>
        <authorList>
            <consortium name="Genoscope"/>
            <person name="Aury J.-M."/>
            <person name="Jaillon O."/>
            <person name="Duret L."/>
            <person name="Noel B."/>
            <person name="Jubin C."/>
            <person name="Porcel B.M."/>
            <person name="Segurens B."/>
            <person name="Daubin V."/>
            <person name="Anthouard V."/>
            <person name="Aiach N."/>
            <person name="Arnaiz O."/>
            <person name="Billaut A."/>
            <person name="Beisson J."/>
            <person name="Blanc I."/>
            <person name="Bouhouche K."/>
            <person name="Camara F."/>
            <person name="Duharcourt S."/>
            <person name="Guigo R."/>
            <person name="Gogendeau D."/>
            <person name="Katinka M."/>
            <person name="Keller A.-M."/>
            <person name="Kissmehl R."/>
            <person name="Klotz C."/>
            <person name="Koll F."/>
            <person name="Le Moue A."/>
            <person name="Lepere C."/>
            <person name="Malinsky S."/>
            <person name="Nowacki M."/>
            <person name="Nowak J.K."/>
            <person name="Plattner H."/>
            <person name="Poulain J."/>
            <person name="Ruiz F."/>
            <person name="Serrano V."/>
            <person name="Zagulski M."/>
            <person name="Dessen P."/>
            <person name="Betermier M."/>
            <person name="Weissenbach J."/>
            <person name="Scarpelli C."/>
            <person name="Schachter V."/>
            <person name="Sperling L."/>
            <person name="Meyer E."/>
            <person name="Cohen J."/>
            <person name="Wincker P."/>
        </authorList>
    </citation>
    <scope>NUCLEOTIDE SEQUENCE [LARGE SCALE GENOMIC DNA]</scope>
    <source>
        <strain evidence="4 5">Stock d4-2</strain>
    </source>
</reference>
<dbReference type="SMART" id="SM00175">
    <property type="entry name" value="RAB"/>
    <property type="match status" value="1"/>
</dbReference>
<dbReference type="PANTHER" id="PTHR47981">
    <property type="entry name" value="RAB FAMILY"/>
    <property type="match status" value="1"/>
</dbReference>
<dbReference type="SMART" id="SM00174">
    <property type="entry name" value="RHO"/>
    <property type="match status" value="1"/>
</dbReference>
<keyword evidence="3" id="KW-0342">GTP-binding</keyword>
<evidence type="ECO:0008006" key="6">
    <source>
        <dbReference type="Google" id="ProtNLM"/>
    </source>
</evidence>
<dbReference type="Pfam" id="PF00071">
    <property type="entry name" value="Ras"/>
    <property type="match status" value="1"/>
</dbReference>
<dbReference type="PROSITE" id="PS51419">
    <property type="entry name" value="RAB"/>
    <property type="match status" value="1"/>
</dbReference>
<dbReference type="HOGENOM" id="CLU_041217_10_6_1"/>
<protein>
    <recommendedName>
        <fullName evidence="6">GTP-binding protein</fullName>
    </recommendedName>
</protein>
<dbReference type="NCBIfam" id="TIGR00231">
    <property type="entry name" value="small_GTP"/>
    <property type="match status" value="1"/>
</dbReference>
<dbReference type="PRINTS" id="PR00449">
    <property type="entry name" value="RASTRNSFRMNG"/>
</dbReference>
<dbReference type="InParanoid" id="A0DMK2"/>
<keyword evidence="5" id="KW-1185">Reference proteome</keyword>
<dbReference type="InterPro" id="IPR005225">
    <property type="entry name" value="Small_GTP-bd"/>
</dbReference>
<dbReference type="RefSeq" id="XP_001451666.1">
    <property type="nucleotide sequence ID" value="XM_001451629.1"/>
</dbReference>
<dbReference type="PROSITE" id="PS51417">
    <property type="entry name" value="ARF"/>
    <property type="match status" value="1"/>
</dbReference>
<dbReference type="CDD" id="cd00154">
    <property type="entry name" value="Rab"/>
    <property type="match status" value="1"/>
</dbReference>
<organism evidence="4 5">
    <name type="scientific">Paramecium tetraurelia</name>
    <dbReference type="NCBI Taxonomy" id="5888"/>
    <lineage>
        <taxon>Eukaryota</taxon>
        <taxon>Sar</taxon>
        <taxon>Alveolata</taxon>
        <taxon>Ciliophora</taxon>
        <taxon>Intramacronucleata</taxon>
        <taxon>Oligohymenophorea</taxon>
        <taxon>Peniculida</taxon>
        <taxon>Parameciidae</taxon>
        <taxon>Paramecium</taxon>
    </lineage>
</organism>
<dbReference type="GO" id="GO:0005525">
    <property type="term" value="F:GTP binding"/>
    <property type="evidence" value="ECO:0000318"/>
    <property type="project" value="GO_Central"/>
</dbReference>
<dbReference type="Proteomes" id="UP000000600">
    <property type="component" value="Unassembled WGS sequence"/>
</dbReference>
<dbReference type="GO" id="GO:0019003">
    <property type="term" value="F:GDP binding"/>
    <property type="evidence" value="ECO:0000318"/>
    <property type="project" value="GO_Central"/>
</dbReference>